<dbReference type="SUPFAM" id="SSF56112">
    <property type="entry name" value="Protein kinase-like (PK-like)"/>
    <property type="match status" value="1"/>
</dbReference>
<evidence type="ECO:0000256" key="17">
    <source>
        <dbReference type="SAM" id="Phobius"/>
    </source>
</evidence>
<name>A0A7J6X3M4_THATH</name>
<comment type="catalytic activity">
    <reaction evidence="14">
        <text>L-seryl-[protein] + ATP = O-phospho-L-seryl-[protein] + ADP + H(+)</text>
        <dbReference type="Rhea" id="RHEA:17989"/>
        <dbReference type="Rhea" id="RHEA-COMP:9863"/>
        <dbReference type="Rhea" id="RHEA-COMP:11604"/>
        <dbReference type="ChEBI" id="CHEBI:15378"/>
        <dbReference type="ChEBI" id="CHEBI:29999"/>
        <dbReference type="ChEBI" id="CHEBI:30616"/>
        <dbReference type="ChEBI" id="CHEBI:83421"/>
        <dbReference type="ChEBI" id="CHEBI:456216"/>
        <dbReference type="EC" id="2.7.11.1"/>
    </reaction>
</comment>
<feature type="transmembrane region" description="Helical" evidence="17">
    <location>
        <begin position="245"/>
        <end position="267"/>
    </location>
</feature>
<comment type="catalytic activity">
    <reaction evidence="13">
        <text>L-threonyl-[protein] + ATP = O-phospho-L-threonyl-[protein] + ADP + H(+)</text>
        <dbReference type="Rhea" id="RHEA:46608"/>
        <dbReference type="Rhea" id="RHEA-COMP:11060"/>
        <dbReference type="Rhea" id="RHEA-COMP:11605"/>
        <dbReference type="ChEBI" id="CHEBI:15378"/>
        <dbReference type="ChEBI" id="CHEBI:30013"/>
        <dbReference type="ChEBI" id="CHEBI:30616"/>
        <dbReference type="ChEBI" id="CHEBI:61977"/>
        <dbReference type="ChEBI" id="CHEBI:456216"/>
        <dbReference type="EC" id="2.7.11.1"/>
    </reaction>
</comment>
<keyword evidence="9 15" id="KW-0067">ATP-binding</keyword>
<keyword evidence="8 19" id="KW-0418">Kinase</keyword>
<dbReference type="InterPro" id="IPR009091">
    <property type="entry name" value="RCC1/BLIP-II"/>
</dbReference>
<dbReference type="FunFam" id="1.10.510.10:FF:000569">
    <property type="entry name" value="Serine/threonine-protein kinase-like protein CCR4"/>
    <property type="match status" value="1"/>
</dbReference>
<evidence type="ECO:0000256" key="1">
    <source>
        <dbReference type="ARBA" id="ARBA00004167"/>
    </source>
</evidence>
<gene>
    <name evidence="19" type="ORF">FRX31_007441</name>
</gene>
<organism evidence="19 20">
    <name type="scientific">Thalictrum thalictroides</name>
    <name type="common">Rue-anemone</name>
    <name type="synonym">Anemone thalictroides</name>
    <dbReference type="NCBI Taxonomy" id="46969"/>
    <lineage>
        <taxon>Eukaryota</taxon>
        <taxon>Viridiplantae</taxon>
        <taxon>Streptophyta</taxon>
        <taxon>Embryophyta</taxon>
        <taxon>Tracheophyta</taxon>
        <taxon>Spermatophyta</taxon>
        <taxon>Magnoliopsida</taxon>
        <taxon>Ranunculales</taxon>
        <taxon>Ranunculaceae</taxon>
        <taxon>Thalictroideae</taxon>
        <taxon>Thalictrum</taxon>
    </lineage>
</organism>
<dbReference type="InterPro" id="IPR000719">
    <property type="entry name" value="Prot_kinase_dom"/>
</dbReference>
<keyword evidence="3" id="KW-0723">Serine/threonine-protein kinase</keyword>
<reference evidence="19 20" key="1">
    <citation type="submission" date="2020-06" db="EMBL/GenBank/DDBJ databases">
        <title>Transcriptomic and genomic resources for Thalictrum thalictroides and T. hernandezii: Facilitating candidate gene discovery in an emerging model plant lineage.</title>
        <authorList>
            <person name="Arias T."/>
            <person name="Riano-Pachon D.M."/>
            <person name="Di Stilio V.S."/>
        </authorList>
    </citation>
    <scope>NUCLEOTIDE SEQUENCE [LARGE SCALE GENOMIC DNA]</scope>
    <source>
        <strain evidence="20">cv. WT478/WT964</strain>
        <tissue evidence="19">Leaves</tissue>
    </source>
</reference>
<evidence type="ECO:0000313" key="19">
    <source>
        <dbReference type="EMBL" id="KAF5202972.1"/>
    </source>
</evidence>
<dbReference type="InterPro" id="IPR017441">
    <property type="entry name" value="Protein_kinase_ATP_BS"/>
</dbReference>
<dbReference type="AlphaFoldDB" id="A0A7J6X3M4"/>
<evidence type="ECO:0000259" key="18">
    <source>
        <dbReference type="PROSITE" id="PS50011"/>
    </source>
</evidence>
<dbReference type="PROSITE" id="PS00107">
    <property type="entry name" value="PROTEIN_KINASE_ATP"/>
    <property type="match status" value="1"/>
</dbReference>
<protein>
    <recommendedName>
        <fullName evidence="2">non-specific serine/threonine protein kinase</fullName>
        <ecNumber evidence="2">2.7.11.1</ecNumber>
    </recommendedName>
</protein>
<dbReference type="Gene3D" id="3.30.200.20">
    <property type="entry name" value="Phosphorylase Kinase, domain 1"/>
    <property type="match status" value="1"/>
</dbReference>
<sequence>MLEELVAGNSHICGRVSRSNRLQFWQWPEFNTSIAQNLSGIAVGGEFICGLSEIGAIECFGDASIVRNRPTGNFRLVGAGFRHACGIYLDGRISCWGDGVGDIPVGVFTSLALGNNRSCAIRSNGSVVCWGENDFKLPENLVGIQFLSIKGNGRIFCGVVASNFNLFCFGSETINSDSTVFIRALPGPCQANCTCGTLPNSGSYCNNNEAICQSCELAVPPCASPPALPPPPSPPPSNGIHRTRIAFLVIGSVGSSAFVIILCFFLFQFCKTRRCRVHDSGRLDAVGAAPENESSRRQSTRRPTTPEKRLSHMFSLGNGGQLEEFPLQVLLQATKNFSQDYKIGYGSFGSVYRATLDDGREVAIKRAEFTSSLYGIGTKRQDDKENAFISELAHLSRVNHKNLVRLYGFCEDVNELVLVYEFMSNGTLHDHLHKLENTPLKSWTARLKVALDAARGIEYLHTYILPSIIHRDIKSSNILLDSEWTAKVSDFGLSLMGPADNESHLSLRAAGTVGYMDPEYYRLQQLTTKSDVYSFGVVLLELLSGYKAIHPHENGAPRNVVDFIVPFIISDELHHVLDPTLPPPTPYEIEAVTYIGYLAADCVSLEGRDRPSMTETVNSLERALAACGSQQNLSRSDSGSSM</sequence>
<dbReference type="SMART" id="SM00220">
    <property type="entry name" value="S_TKc"/>
    <property type="match status" value="1"/>
</dbReference>
<dbReference type="EC" id="2.7.11.1" evidence="2"/>
<dbReference type="InterPro" id="IPR008271">
    <property type="entry name" value="Ser/Thr_kinase_AS"/>
</dbReference>
<dbReference type="GO" id="GO:0016020">
    <property type="term" value="C:membrane"/>
    <property type="evidence" value="ECO:0007669"/>
    <property type="project" value="UniProtKB-SubCell"/>
</dbReference>
<keyword evidence="6" id="KW-0732">Signal</keyword>
<feature type="binding site" evidence="15">
    <location>
        <position position="365"/>
    </location>
    <ligand>
        <name>ATP</name>
        <dbReference type="ChEBI" id="CHEBI:30616"/>
    </ligand>
</feature>
<dbReference type="Proteomes" id="UP000554482">
    <property type="component" value="Unassembled WGS sequence"/>
</dbReference>
<evidence type="ECO:0000256" key="7">
    <source>
        <dbReference type="ARBA" id="ARBA00022741"/>
    </source>
</evidence>
<keyword evidence="11 17" id="KW-0472">Membrane</keyword>
<feature type="region of interest" description="Disordered" evidence="16">
    <location>
        <begin position="288"/>
        <end position="308"/>
    </location>
</feature>
<comment type="subcellular location">
    <subcellularLocation>
        <location evidence="1">Membrane</location>
        <topology evidence="1">Single-pass membrane protein</topology>
    </subcellularLocation>
</comment>
<evidence type="ECO:0000256" key="5">
    <source>
        <dbReference type="ARBA" id="ARBA00022692"/>
    </source>
</evidence>
<dbReference type="PANTHER" id="PTHR46146:SF4">
    <property type="entry name" value="SERINE_THREONINE-PROTEIN KINASE-LIKE PROTEIN CCR4"/>
    <property type="match status" value="1"/>
</dbReference>
<dbReference type="Pfam" id="PF13540">
    <property type="entry name" value="RCC1_2"/>
    <property type="match status" value="1"/>
</dbReference>
<proteinExistence type="predicted"/>
<evidence type="ECO:0000256" key="12">
    <source>
        <dbReference type="ARBA" id="ARBA00023180"/>
    </source>
</evidence>
<keyword evidence="5 17" id="KW-0812">Transmembrane</keyword>
<dbReference type="PANTHER" id="PTHR46146">
    <property type="entry name" value="SERINE/THREONINE-PROTEIN KINASE-LIKE PROTEIN CCR4"/>
    <property type="match status" value="1"/>
</dbReference>
<dbReference type="Gene3D" id="2.130.10.30">
    <property type="entry name" value="Regulator of chromosome condensation 1/beta-lactamase-inhibitor protein II"/>
    <property type="match status" value="1"/>
</dbReference>
<dbReference type="EMBL" id="JABWDY010007396">
    <property type="protein sequence ID" value="KAF5202972.1"/>
    <property type="molecule type" value="Genomic_DNA"/>
</dbReference>
<evidence type="ECO:0000256" key="15">
    <source>
        <dbReference type="PROSITE-ProRule" id="PRU10141"/>
    </source>
</evidence>
<evidence type="ECO:0000256" key="16">
    <source>
        <dbReference type="SAM" id="MobiDB-lite"/>
    </source>
</evidence>
<dbReference type="Pfam" id="PF00069">
    <property type="entry name" value="Pkinase"/>
    <property type="match status" value="1"/>
</dbReference>
<keyword evidence="20" id="KW-1185">Reference proteome</keyword>
<evidence type="ECO:0000256" key="2">
    <source>
        <dbReference type="ARBA" id="ARBA00012513"/>
    </source>
</evidence>
<dbReference type="GO" id="GO:0004674">
    <property type="term" value="F:protein serine/threonine kinase activity"/>
    <property type="evidence" value="ECO:0007669"/>
    <property type="project" value="UniProtKB-KW"/>
</dbReference>
<evidence type="ECO:0000256" key="4">
    <source>
        <dbReference type="ARBA" id="ARBA00022679"/>
    </source>
</evidence>
<dbReference type="PROSITE" id="PS00108">
    <property type="entry name" value="PROTEIN_KINASE_ST"/>
    <property type="match status" value="1"/>
</dbReference>
<dbReference type="OrthoDB" id="61110at2759"/>
<dbReference type="PROSITE" id="PS50011">
    <property type="entry name" value="PROTEIN_KINASE_DOM"/>
    <property type="match status" value="1"/>
</dbReference>
<evidence type="ECO:0000256" key="10">
    <source>
        <dbReference type="ARBA" id="ARBA00022989"/>
    </source>
</evidence>
<evidence type="ECO:0000256" key="13">
    <source>
        <dbReference type="ARBA" id="ARBA00047899"/>
    </source>
</evidence>
<dbReference type="InterPro" id="IPR011009">
    <property type="entry name" value="Kinase-like_dom_sf"/>
</dbReference>
<evidence type="ECO:0000256" key="3">
    <source>
        <dbReference type="ARBA" id="ARBA00022527"/>
    </source>
</evidence>
<accession>A0A7J6X3M4</accession>
<evidence type="ECO:0000313" key="20">
    <source>
        <dbReference type="Proteomes" id="UP000554482"/>
    </source>
</evidence>
<evidence type="ECO:0000256" key="8">
    <source>
        <dbReference type="ARBA" id="ARBA00022777"/>
    </source>
</evidence>
<feature type="domain" description="Protein kinase" evidence="18">
    <location>
        <begin position="337"/>
        <end position="624"/>
    </location>
</feature>
<keyword evidence="10 17" id="KW-1133">Transmembrane helix</keyword>
<dbReference type="SUPFAM" id="SSF50985">
    <property type="entry name" value="RCC1/BLIP-II"/>
    <property type="match status" value="1"/>
</dbReference>
<evidence type="ECO:0000256" key="9">
    <source>
        <dbReference type="ARBA" id="ARBA00022840"/>
    </source>
</evidence>
<dbReference type="GO" id="GO:0005524">
    <property type="term" value="F:ATP binding"/>
    <property type="evidence" value="ECO:0007669"/>
    <property type="project" value="UniProtKB-UniRule"/>
</dbReference>
<evidence type="ECO:0000256" key="11">
    <source>
        <dbReference type="ARBA" id="ARBA00023136"/>
    </source>
</evidence>
<keyword evidence="7 15" id="KW-0547">Nucleotide-binding</keyword>
<keyword evidence="12" id="KW-0325">Glycoprotein</keyword>
<comment type="caution">
    <text evidence="19">The sequence shown here is derived from an EMBL/GenBank/DDBJ whole genome shotgun (WGS) entry which is preliminary data.</text>
</comment>
<evidence type="ECO:0000256" key="14">
    <source>
        <dbReference type="ARBA" id="ARBA00048679"/>
    </source>
</evidence>
<keyword evidence="4" id="KW-0808">Transferase</keyword>
<evidence type="ECO:0000256" key="6">
    <source>
        <dbReference type="ARBA" id="ARBA00022729"/>
    </source>
</evidence>
<dbReference type="Gene3D" id="1.10.510.10">
    <property type="entry name" value="Transferase(Phosphotransferase) domain 1"/>
    <property type="match status" value="1"/>
</dbReference>